<dbReference type="RefSeq" id="WP_154416632.1">
    <property type="nucleotide sequence ID" value="NZ_VUNS01000001.1"/>
</dbReference>
<dbReference type="PANTHER" id="PTHR40616:SF1">
    <property type="entry name" value="LINALOOL DEHYDRATASE_ISOMERASE DOMAIN-CONTAINING PROTEIN"/>
    <property type="match status" value="1"/>
</dbReference>
<accession>A0A844FYX6</accession>
<protein>
    <recommendedName>
        <fullName evidence="3">Heparinase II/III-like protein</fullName>
    </recommendedName>
</protein>
<sequence>MNLREQVESQEPNFNPELNLLGGVFNSPGYHSRIPSGTWVHSTRTNIYYALALLELGDEAYRDRAAAVIRNILALQVTDPYDPAFGIWPWNCEEPVPMMAPPDWNWADFIGAALCHMLKEHRDRLGDGLTAEITAALERAAWSIFRRNVRPGYTNIAIMGAAVTGCAGEVLNNPLLSEYAARRLETFLAYTEEQGGLNEYNSPTYSFVALHETERILQLVGGNRRLIDAARKLHAFIWGELAKQFHPATGQLGGPQSRAYAEYLSANTVAFLSEAAGVPIRRAVPEAKEAGLLSFTYDGVRHLPCPEELRGRFAAVAEPEREIVQRFVRRSDPAMNFIGTTYVTPELIFGSINRECFWTQRRPMLGYWPAGEGRPAMFRMRFLKDGLDFSSAGIRIAQSKNRAVFAVSMLTDRGDWHIGLGRPADGAFGFSKLALRFELAADCAELIDGHILAAGAFRAVIHGLPGSFAGNPVRWQGGRDADRVWVEAVLYEGPEKRLVFDEALKTVAGGGVEILPAEAAAASAGPVLLEDGRMYRVRWGELEVSQSAFACTYD</sequence>
<reference evidence="1 2" key="1">
    <citation type="submission" date="2019-08" db="EMBL/GenBank/DDBJ databases">
        <title>In-depth cultivation of the pig gut microbiome towards novel bacterial diversity and tailored functional studies.</title>
        <authorList>
            <person name="Wylensek D."/>
            <person name="Hitch T.C.A."/>
            <person name="Clavel T."/>
        </authorList>
    </citation>
    <scope>NUCLEOTIDE SEQUENCE [LARGE SCALE GENOMIC DNA]</scope>
    <source>
        <strain evidence="1 2">BBE-744-WT-12</strain>
    </source>
</reference>
<evidence type="ECO:0008006" key="3">
    <source>
        <dbReference type="Google" id="ProtNLM"/>
    </source>
</evidence>
<dbReference type="PANTHER" id="PTHR40616">
    <property type="entry name" value="LINALOOL DEHYDRATASE_ISOMERASE DOMAIN-CONTAINING PROTEIN"/>
    <property type="match status" value="1"/>
</dbReference>
<dbReference type="InterPro" id="IPR008929">
    <property type="entry name" value="Chondroitin_lyas"/>
</dbReference>
<gene>
    <name evidence="1" type="ORF">FYJ85_00410</name>
</gene>
<dbReference type="AlphaFoldDB" id="A0A844FYX6"/>
<name>A0A844FYX6_9BACT</name>
<keyword evidence="2" id="KW-1185">Reference proteome</keyword>
<evidence type="ECO:0000313" key="2">
    <source>
        <dbReference type="Proteomes" id="UP000435649"/>
    </source>
</evidence>
<dbReference type="SUPFAM" id="SSF48230">
    <property type="entry name" value="Chondroitin AC/alginate lyase"/>
    <property type="match status" value="1"/>
</dbReference>
<dbReference type="Proteomes" id="UP000435649">
    <property type="component" value="Unassembled WGS sequence"/>
</dbReference>
<evidence type="ECO:0000313" key="1">
    <source>
        <dbReference type="EMBL" id="MST95509.1"/>
    </source>
</evidence>
<comment type="caution">
    <text evidence="1">The sequence shown here is derived from an EMBL/GenBank/DDBJ whole genome shotgun (WGS) entry which is preliminary data.</text>
</comment>
<organism evidence="1 2">
    <name type="scientific">Victivallis lenta</name>
    <dbReference type="NCBI Taxonomy" id="2606640"/>
    <lineage>
        <taxon>Bacteria</taxon>
        <taxon>Pseudomonadati</taxon>
        <taxon>Lentisphaerota</taxon>
        <taxon>Lentisphaeria</taxon>
        <taxon>Victivallales</taxon>
        <taxon>Victivallaceae</taxon>
        <taxon>Victivallis</taxon>
    </lineage>
</organism>
<proteinExistence type="predicted"/>
<dbReference type="EMBL" id="VUNS01000001">
    <property type="protein sequence ID" value="MST95509.1"/>
    <property type="molecule type" value="Genomic_DNA"/>
</dbReference>